<keyword evidence="2" id="KW-1185">Reference proteome</keyword>
<protein>
    <submittedName>
        <fullName evidence="1">Uncharacterized protein</fullName>
    </submittedName>
</protein>
<reference evidence="1 2" key="1">
    <citation type="submission" date="2020-07" db="EMBL/GenBank/DDBJ databases">
        <title>Genomic Encyclopedia of Type Strains, Phase IV (KMG-IV): sequencing the most valuable type-strain genomes for metagenomic binning, comparative biology and taxonomic classification.</title>
        <authorList>
            <person name="Goeker M."/>
        </authorList>
    </citation>
    <scope>NUCLEOTIDE SEQUENCE [LARGE SCALE GENOMIC DNA]</scope>
    <source>
        <strain evidence="1 2">DSM 29043</strain>
    </source>
</reference>
<dbReference type="RefSeq" id="WP_179405822.1">
    <property type="nucleotide sequence ID" value="NZ_BMGF01000001.1"/>
</dbReference>
<dbReference type="Proteomes" id="UP000522081">
    <property type="component" value="Unassembled WGS sequence"/>
</dbReference>
<comment type="caution">
    <text evidence="1">The sequence shown here is derived from an EMBL/GenBank/DDBJ whole genome shotgun (WGS) entry which is preliminary data.</text>
</comment>
<evidence type="ECO:0000313" key="2">
    <source>
        <dbReference type="Proteomes" id="UP000522081"/>
    </source>
</evidence>
<dbReference type="AlphaFoldDB" id="A0A7Y9XVD3"/>
<organism evidence="1 2">
    <name type="scientific">Novosphingobium marinum</name>
    <dbReference type="NCBI Taxonomy" id="1514948"/>
    <lineage>
        <taxon>Bacteria</taxon>
        <taxon>Pseudomonadati</taxon>
        <taxon>Pseudomonadota</taxon>
        <taxon>Alphaproteobacteria</taxon>
        <taxon>Sphingomonadales</taxon>
        <taxon>Sphingomonadaceae</taxon>
        <taxon>Novosphingobium</taxon>
    </lineage>
</organism>
<gene>
    <name evidence="1" type="ORF">FHS75_000158</name>
</gene>
<dbReference type="EMBL" id="JACBZF010000001">
    <property type="protein sequence ID" value="NYH93853.1"/>
    <property type="molecule type" value="Genomic_DNA"/>
</dbReference>
<sequence length="145" mass="15454">MADFMKSTNPQVPVIFNVGKAVGQGGVNDAEDVALASYLMRLSAKAAKSPEARKVCAATKVTSTCTPEFVASIKALQNSLKLSPDGRISRSSQSGQYGNGVYLIASFNKLVRDGYPDLWPRIDRIPDVPSPGQITSLVKRGIIGI</sequence>
<evidence type="ECO:0000313" key="1">
    <source>
        <dbReference type="EMBL" id="NYH93853.1"/>
    </source>
</evidence>
<name>A0A7Y9XVD3_9SPHN</name>
<proteinExistence type="predicted"/>
<accession>A0A7Y9XVD3</accession>